<accession>A0AAD5CX38</accession>
<evidence type="ECO:0000259" key="1">
    <source>
        <dbReference type="Pfam" id="PF25240"/>
    </source>
</evidence>
<evidence type="ECO:0000313" key="2">
    <source>
        <dbReference type="EMBL" id="KAI7749522.1"/>
    </source>
</evidence>
<keyword evidence="3" id="KW-1185">Reference proteome</keyword>
<gene>
    <name evidence="2" type="ORF">M8C21_009663</name>
</gene>
<dbReference type="Proteomes" id="UP001206925">
    <property type="component" value="Unassembled WGS sequence"/>
</dbReference>
<dbReference type="InterPro" id="IPR057314">
    <property type="entry name" value="PUB2-4-like_N"/>
</dbReference>
<organism evidence="2 3">
    <name type="scientific">Ambrosia artemisiifolia</name>
    <name type="common">Common ragweed</name>
    <dbReference type="NCBI Taxonomy" id="4212"/>
    <lineage>
        <taxon>Eukaryota</taxon>
        <taxon>Viridiplantae</taxon>
        <taxon>Streptophyta</taxon>
        <taxon>Embryophyta</taxon>
        <taxon>Tracheophyta</taxon>
        <taxon>Spermatophyta</taxon>
        <taxon>Magnoliopsida</taxon>
        <taxon>eudicotyledons</taxon>
        <taxon>Gunneridae</taxon>
        <taxon>Pentapetalae</taxon>
        <taxon>asterids</taxon>
        <taxon>campanulids</taxon>
        <taxon>Asterales</taxon>
        <taxon>Asteraceae</taxon>
        <taxon>Asteroideae</taxon>
        <taxon>Heliantheae alliance</taxon>
        <taxon>Heliantheae</taxon>
        <taxon>Ambrosia</taxon>
    </lineage>
</organism>
<dbReference type="EMBL" id="JAMZMK010006345">
    <property type="protein sequence ID" value="KAI7749522.1"/>
    <property type="molecule type" value="Genomic_DNA"/>
</dbReference>
<proteinExistence type="predicted"/>
<dbReference type="AlphaFoldDB" id="A0AAD5CX38"/>
<feature type="domain" description="PUB2-4-like N-terminal" evidence="1">
    <location>
        <begin position="2"/>
        <end position="130"/>
    </location>
</feature>
<sequence length="133" mass="14508">MEMSLLKALLKNISAFINLSCKDNKCGGVVEKYYVKGEQVIKLIKLVLESIVNADVASDPSLQKEFAGLSQSVDELGEVLEDSHMLVSKVYFVLKAESLVTKVQTHGLDILDLLQSREGLPVELSSASLEVPS</sequence>
<name>A0AAD5CX38_AMBAR</name>
<protein>
    <recommendedName>
        <fullName evidence="1">PUB2-4-like N-terminal domain-containing protein</fullName>
    </recommendedName>
</protein>
<evidence type="ECO:0000313" key="3">
    <source>
        <dbReference type="Proteomes" id="UP001206925"/>
    </source>
</evidence>
<comment type="caution">
    <text evidence="2">The sequence shown here is derived from an EMBL/GenBank/DDBJ whole genome shotgun (WGS) entry which is preliminary data.</text>
</comment>
<dbReference type="Pfam" id="PF25240">
    <property type="entry name" value="PUB2_N"/>
    <property type="match status" value="1"/>
</dbReference>
<reference evidence="2" key="1">
    <citation type="submission" date="2022-06" db="EMBL/GenBank/DDBJ databases">
        <title>Uncovering the hologenomic basis of an extraordinary plant invasion.</title>
        <authorList>
            <person name="Bieker V.C."/>
            <person name="Martin M.D."/>
            <person name="Gilbert T."/>
            <person name="Hodgins K."/>
            <person name="Battlay P."/>
            <person name="Petersen B."/>
            <person name="Wilson J."/>
        </authorList>
    </citation>
    <scope>NUCLEOTIDE SEQUENCE</scope>
    <source>
        <strain evidence="2">AA19_3_7</strain>
        <tissue evidence="2">Leaf</tissue>
    </source>
</reference>